<dbReference type="InterPro" id="IPR023346">
    <property type="entry name" value="Lysozyme-like_dom_sf"/>
</dbReference>
<dbReference type="KEGG" id="orp:MOP44_24110"/>
<dbReference type="EMBL" id="CP093313">
    <property type="protein sequence ID" value="UWZ83639.1"/>
    <property type="molecule type" value="Genomic_DNA"/>
</dbReference>
<evidence type="ECO:0000256" key="3">
    <source>
        <dbReference type="SAM" id="MobiDB-lite"/>
    </source>
</evidence>
<dbReference type="GO" id="GO:0003796">
    <property type="term" value="F:lysozyme activity"/>
    <property type="evidence" value="ECO:0007669"/>
    <property type="project" value="InterPro"/>
</dbReference>
<keyword evidence="1" id="KW-0929">Antimicrobial</keyword>
<organism evidence="5 6">
    <name type="scientific">Occallatibacter riparius</name>
    <dbReference type="NCBI Taxonomy" id="1002689"/>
    <lineage>
        <taxon>Bacteria</taxon>
        <taxon>Pseudomonadati</taxon>
        <taxon>Acidobacteriota</taxon>
        <taxon>Terriglobia</taxon>
        <taxon>Terriglobales</taxon>
        <taxon>Acidobacteriaceae</taxon>
        <taxon>Occallatibacter</taxon>
    </lineage>
</organism>
<sequence>MKSSFTVLAFVFLASLAAGGQTVQPALPAPAAPAQAPMQVAPALPGQSDVPAPTTIPGAIVRASEEAAALPDAVKILTAFQPSDVKFDVDDLMDLLRDKRHEGWVLAAYPDPKTAQPLIGAGFSLDLPERIHLQHDGLNPHPFLEPSSADLWQAAGLEPARLDTILAQFHDRLDAWNKKGFRKQIWSLEPQITEADANALLRIGIIQAAYNAKAYCRNFDRLSASQQMAMTQLVYQMGVNLEQFSTFLGLINRDSVGADGTAAARADAKYWHEVQLSLVQSQWARLYRDRARNVIAMLDPNYVVNPAGAEHSVGRVLPARSRHAHRSTLRKASYSSKRHGATARKRAARTRKD</sequence>
<name>A0A9J7BLX0_9BACT</name>
<evidence type="ECO:0000256" key="2">
    <source>
        <dbReference type="ARBA" id="ARBA00022638"/>
    </source>
</evidence>
<dbReference type="RefSeq" id="WP_260792974.1">
    <property type="nucleotide sequence ID" value="NZ_CP093313.1"/>
</dbReference>
<dbReference type="GO" id="GO:0031640">
    <property type="term" value="P:killing of cells of another organism"/>
    <property type="evidence" value="ECO:0007669"/>
    <property type="project" value="UniProtKB-KW"/>
</dbReference>
<keyword evidence="6" id="KW-1185">Reference proteome</keyword>
<proteinExistence type="predicted"/>
<dbReference type="Proteomes" id="UP001059380">
    <property type="component" value="Chromosome"/>
</dbReference>
<accession>A0A9J7BLX0</accession>
<evidence type="ECO:0000313" key="6">
    <source>
        <dbReference type="Proteomes" id="UP001059380"/>
    </source>
</evidence>
<evidence type="ECO:0000313" key="5">
    <source>
        <dbReference type="EMBL" id="UWZ83639.1"/>
    </source>
</evidence>
<protein>
    <submittedName>
        <fullName evidence="5">Uncharacterized protein</fullName>
    </submittedName>
</protein>
<dbReference type="AlphaFoldDB" id="A0A9J7BLX0"/>
<gene>
    <name evidence="5" type="ORF">MOP44_24110</name>
</gene>
<dbReference type="GO" id="GO:0042742">
    <property type="term" value="P:defense response to bacterium"/>
    <property type="evidence" value="ECO:0007669"/>
    <property type="project" value="UniProtKB-KW"/>
</dbReference>
<feature type="compositionally biased region" description="Basic residues" evidence="3">
    <location>
        <begin position="336"/>
        <end position="353"/>
    </location>
</feature>
<feature type="signal peptide" evidence="4">
    <location>
        <begin position="1"/>
        <end position="20"/>
    </location>
</feature>
<feature type="chain" id="PRO_5039929121" evidence="4">
    <location>
        <begin position="21"/>
        <end position="353"/>
    </location>
</feature>
<reference evidence="5" key="1">
    <citation type="submission" date="2021-04" db="EMBL/GenBank/DDBJ databases">
        <title>Phylogenetic analysis of Acidobacteriaceae.</title>
        <authorList>
            <person name="Qiu L."/>
            <person name="Zhang Q."/>
        </authorList>
    </citation>
    <scope>NUCLEOTIDE SEQUENCE</scope>
    <source>
        <strain evidence="5">DSM 25168</strain>
    </source>
</reference>
<dbReference type="InterPro" id="IPR023347">
    <property type="entry name" value="Lysozyme_dom_sf"/>
</dbReference>
<evidence type="ECO:0000256" key="1">
    <source>
        <dbReference type="ARBA" id="ARBA00022529"/>
    </source>
</evidence>
<keyword evidence="2" id="KW-0081">Bacteriolytic enzyme</keyword>
<dbReference type="Gene3D" id="1.10.530.40">
    <property type="match status" value="1"/>
</dbReference>
<keyword evidence="4" id="KW-0732">Signal</keyword>
<dbReference type="SUPFAM" id="SSF53955">
    <property type="entry name" value="Lysozyme-like"/>
    <property type="match status" value="1"/>
</dbReference>
<feature type="region of interest" description="Disordered" evidence="3">
    <location>
        <begin position="321"/>
        <end position="353"/>
    </location>
</feature>
<evidence type="ECO:0000256" key="4">
    <source>
        <dbReference type="SAM" id="SignalP"/>
    </source>
</evidence>